<organism evidence="6 7">
    <name type="scientific">Alicyclobacillus fastidiosus</name>
    <dbReference type="NCBI Taxonomy" id="392011"/>
    <lineage>
        <taxon>Bacteria</taxon>
        <taxon>Bacillati</taxon>
        <taxon>Bacillota</taxon>
        <taxon>Bacilli</taxon>
        <taxon>Bacillales</taxon>
        <taxon>Alicyclobacillaceae</taxon>
        <taxon>Alicyclobacillus</taxon>
    </lineage>
</organism>
<keyword evidence="7" id="KW-1185">Reference proteome</keyword>
<dbReference type="EMBL" id="JBDXSU010000012">
    <property type="protein sequence ID" value="MFB5191534.1"/>
    <property type="molecule type" value="Genomic_DNA"/>
</dbReference>
<proteinExistence type="inferred from homology"/>
<feature type="domain" description="Malonyl-CoA:ACP transacylase (MAT)" evidence="5">
    <location>
        <begin position="6"/>
        <end position="313"/>
    </location>
</feature>
<evidence type="ECO:0000313" key="6">
    <source>
        <dbReference type="EMBL" id="MFB5191534.1"/>
    </source>
</evidence>
<sequence>MKTGIVFPGQGSQYVGMGAALIREYSVARETFAEADERLGFGLTKLCLEGPEDELRLTYYTQPALLTASIAFYRVLGQRVPLTPIVAAGHSLGEYSALVAAGALSFGDAVYLVHRRGQLMDEAVPAGQGAMAAVLGLDEEPLALVCKEVMDATGEIVELANLNCPGQIAISGTVAGVAQASDLAKQRGAKRAIPLTVSGPFHCSLMRPAAEAFGALLDETTIADAKIPVVANVDAKLNQDAAAIRDALKRQLYSPVRWTDDVLTMQRMGVERILELGPGTVLSGLIRKIDRGIPTAHVEDETTLAEVVELLSN</sequence>
<dbReference type="InterPro" id="IPR016035">
    <property type="entry name" value="Acyl_Trfase/lysoPLipase"/>
</dbReference>
<dbReference type="InterPro" id="IPR004410">
    <property type="entry name" value="Malonyl_CoA-ACP_transAc_FabD"/>
</dbReference>
<protein>
    <recommendedName>
        <fullName evidence="4">Malonyl CoA-acyl carrier protein transacylase</fullName>
        <ecNumber evidence="4">2.3.1.39</ecNumber>
    </recommendedName>
</protein>
<dbReference type="Proteomes" id="UP001579974">
    <property type="component" value="Unassembled WGS sequence"/>
</dbReference>
<dbReference type="GO" id="GO:0004314">
    <property type="term" value="F:[acyl-carrier-protein] S-malonyltransferase activity"/>
    <property type="evidence" value="ECO:0007669"/>
    <property type="project" value="UniProtKB-EC"/>
</dbReference>
<dbReference type="NCBIfam" id="TIGR00128">
    <property type="entry name" value="fabD"/>
    <property type="match status" value="1"/>
</dbReference>
<comment type="caution">
    <text evidence="6">The sequence shown here is derived from an EMBL/GenBank/DDBJ whole genome shotgun (WGS) entry which is preliminary data.</text>
</comment>
<dbReference type="InterPro" id="IPR001227">
    <property type="entry name" value="Ac_transferase_dom_sf"/>
</dbReference>
<dbReference type="EC" id="2.3.1.39" evidence="4"/>
<evidence type="ECO:0000256" key="2">
    <source>
        <dbReference type="ARBA" id="ARBA00023315"/>
    </source>
</evidence>
<comment type="catalytic activity">
    <reaction evidence="3 4">
        <text>holo-[ACP] + malonyl-CoA = malonyl-[ACP] + CoA</text>
        <dbReference type="Rhea" id="RHEA:41792"/>
        <dbReference type="Rhea" id="RHEA-COMP:9623"/>
        <dbReference type="Rhea" id="RHEA-COMP:9685"/>
        <dbReference type="ChEBI" id="CHEBI:57287"/>
        <dbReference type="ChEBI" id="CHEBI:57384"/>
        <dbReference type="ChEBI" id="CHEBI:64479"/>
        <dbReference type="ChEBI" id="CHEBI:78449"/>
        <dbReference type="EC" id="2.3.1.39"/>
    </reaction>
</comment>
<dbReference type="InterPro" id="IPR050858">
    <property type="entry name" value="Mal-CoA-ACP_Trans/PKS_FabD"/>
</dbReference>
<dbReference type="InterPro" id="IPR024925">
    <property type="entry name" value="Malonyl_CoA-ACP_transAc"/>
</dbReference>
<comment type="similarity">
    <text evidence="4">Belongs to the fabD family.</text>
</comment>
<accession>A0ABV5AGY6</accession>
<gene>
    <name evidence="6" type="primary">fabD</name>
    <name evidence="6" type="ORF">KKP3000_000308</name>
</gene>
<dbReference type="Gene3D" id="3.30.70.250">
    <property type="entry name" value="Malonyl-CoA ACP transacylase, ACP-binding"/>
    <property type="match status" value="1"/>
</dbReference>
<dbReference type="SMART" id="SM00827">
    <property type="entry name" value="PKS_AT"/>
    <property type="match status" value="1"/>
</dbReference>
<evidence type="ECO:0000256" key="1">
    <source>
        <dbReference type="ARBA" id="ARBA00022679"/>
    </source>
</evidence>
<dbReference type="Gene3D" id="3.40.366.10">
    <property type="entry name" value="Malonyl-Coenzyme A Acyl Carrier Protein, domain 2"/>
    <property type="match status" value="1"/>
</dbReference>
<dbReference type="PANTHER" id="PTHR42681">
    <property type="entry name" value="MALONYL-COA-ACYL CARRIER PROTEIN TRANSACYLASE, MITOCHONDRIAL"/>
    <property type="match status" value="1"/>
</dbReference>
<dbReference type="InterPro" id="IPR014043">
    <property type="entry name" value="Acyl_transferase_dom"/>
</dbReference>
<keyword evidence="1 4" id="KW-0808">Transferase</keyword>
<name>A0ABV5AGY6_9BACL</name>
<keyword evidence="2 4" id="KW-0012">Acyltransferase</keyword>
<reference evidence="6 7" key="1">
    <citation type="journal article" date="2024" name="Int. J. Mol. Sci.">
        <title>Exploration of Alicyclobacillus spp. Genome in Search of Antibiotic Resistance.</title>
        <authorList>
            <person name="Bucka-Kolendo J."/>
            <person name="Kiousi D.E."/>
            <person name="Dekowska A."/>
            <person name="Mikolajczuk-Szczyrba A."/>
            <person name="Karadedos D.M."/>
            <person name="Michael P."/>
            <person name="Galanis A."/>
            <person name="Sokolowska B."/>
        </authorList>
    </citation>
    <scope>NUCLEOTIDE SEQUENCE [LARGE SCALE GENOMIC DNA]</scope>
    <source>
        <strain evidence="6 7">KKP 3000</strain>
    </source>
</reference>
<dbReference type="PANTHER" id="PTHR42681:SF1">
    <property type="entry name" value="MALONYL-COA-ACYL CARRIER PROTEIN TRANSACYLASE, MITOCHONDRIAL"/>
    <property type="match status" value="1"/>
</dbReference>
<dbReference type="InterPro" id="IPR016036">
    <property type="entry name" value="Malonyl_transacylase_ACP-bd"/>
</dbReference>
<dbReference type="RefSeq" id="WP_275473057.1">
    <property type="nucleotide sequence ID" value="NZ_CP162940.1"/>
</dbReference>
<dbReference type="SUPFAM" id="SSF52151">
    <property type="entry name" value="FabD/lysophospholipase-like"/>
    <property type="match status" value="1"/>
</dbReference>
<dbReference type="PIRSF" id="PIRSF000446">
    <property type="entry name" value="Mct"/>
    <property type="match status" value="1"/>
</dbReference>
<evidence type="ECO:0000256" key="3">
    <source>
        <dbReference type="ARBA" id="ARBA00048462"/>
    </source>
</evidence>
<evidence type="ECO:0000313" key="7">
    <source>
        <dbReference type="Proteomes" id="UP001579974"/>
    </source>
</evidence>
<dbReference type="Pfam" id="PF00698">
    <property type="entry name" value="Acyl_transf_1"/>
    <property type="match status" value="1"/>
</dbReference>
<evidence type="ECO:0000256" key="4">
    <source>
        <dbReference type="PIRNR" id="PIRNR000446"/>
    </source>
</evidence>
<evidence type="ECO:0000259" key="5">
    <source>
        <dbReference type="SMART" id="SM00827"/>
    </source>
</evidence>
<dbReference type="SUPFAM" id="SSF55048">
    <property type="entry name" value="Probable ACP-binding domain of malonyl-CoA ACP transacylase"/>
    <property type="match status" value="1"/>
</dbReference>